<sequence>MDEREEQELYWFSQSSYYMMKWSESARPQLFSGWNWAAFFLPMFWLPLRKMYGWTFIFLLLSEIDLLFFTGSWFGWLICLFFGLFGNALYYRHARNKIKTMKATEADPVDQRYQISKAGGTSHWIVLIFMMIALSFLFIFNKVYQDLLAS</sequence>
<evidence type="ECO:0000256" key="1">
    <source>
        <dbReference type="SAM" id="Phobius"/>
    </source>
</evidence>
<reference evidence="2 3" key="1">
    <citation type="submission" date="2020-07" db="EMBL/GenBank/DDBJ databases">
        <authorList>
            <person name="Feng H."/>
        </authorList>
    </citation>
    <scope>NUCLEOTIDE SEQUENCE [LARGE SCALE GENOMIC DNA]</scope>
    <source>
        <strain evidence="3">s-10</strain>
    </source>
</reference>
<dbReference type="AlphaFoldDB" id="A0A7W2A742"/>
<accession>A0A7W2A742</accession>
<evidence type="ECO:0000313" key="3">
    <source>
        <dbReference type="Proteomes" id="UP000535491"/>
    </source>
</evidence>
<protein>
    <recommendedName>
        <fullName evidence="4">DUF2628 domain-containing protein</fullName>
    </recommendedName>
</protein>
<name>A0A7W2A742_9BACL</name>
<keyword evidence="3" id="KW-1185">Reference proteome</keyword>
<keyword evidence="1" id="KW-0812">Transmembrane</keyword>
<dbReference type="EMBL" id="JACEIQ010000001">
    <property type="protein sequence ID" value="MBA4492769.1"/>
    <property type="molecule type" value="Genomic_DNA"/>
</dbReference>
<dbReference type="Proteomes" id="UP000535491">
    <property type="component" value="Unassembled WGS sequence"/>
</dbReference>
<comment type="caution">
    <text evidence="2">The sequence shown here is derived from an EMBL/GenBank/DDBJ whole genome shotgun (WGS) entry which is preliminary data.</text>
</comment>
<evidence type="ECO:0000313" key="2">
    <source>
        <dbReference type="EMBL" id="MBA4492769.1"/>
    </source>
</evidence>
<evidence type="ECO:0008006" key="4">
    <source>
        <dbReference type="Google" id="ProtNLM"/>
    </source>
</evidence>
<proteinExistence type="predicted"/>
<feature type="transmembrane region" description="Helical" evidence="1">
    <location>
        <begin position="66"/>
        <end position="91"/>
    </location>
</feature>
<dbReference type="RefSeq" id="WP_181750007.1">
    <property type="nucleotide sequence ID" value="NZ_JACEIQ010000001.1"/>
</dbReference>
<gene>
    <name evidence="2" type="ORF">H1191_00385</name>
</gene>
<feature type="transmembrane region" description="Helical" evidence="1">
    <location>
        <begin position="29"/>
        <end position="46"/>
    </location>
</feature>
<feature type="transmembrane region" description="Helical" evidence="1">
    <location>
        <begin position="121"/>
        <end position="140"/>
    </location>
</feature>
<keyword evidence="1" id="KW-0472">Membrane</keyword>
<organism evidence="2 3">
    <name type="scientific">Paenactinomyces guangxiensis</name>
    <dbReference type="NCBI Taxonomy" id="1490290"/>
    <lineage>
        <taxon>Bacteria</taxon>
        <taxon>Bacillati</taxon>
        <taxon>Bacillota</taxon>
        <taxon>Bacilli</taxon>
        <taxon>Bacillales</taxon>
        <taxon>Thermoactinomycetaceae</taxon>
        <taxon>Paenactinomyces</taxon>
    </lineage>
</organism>
<keyword evidence="1" id="KW-1133">Transmembrane helix</keyword>